<comment type="caution">
    <text evidence="1">The sequence shown here is derived from an EMBL/GenBank/DDBJ whole genome shotgun (WGS) entry which is preliminary data.</text>
</comment>
<dbReference type="AlphaFoldDB" id="A0AAN5D9J4"/>
<dbReference type="EMBL" id="BTRK01000006">
    <property type="protein sequence ID" value="GMR58090.1"/>
    <property type="molecule type" value="Genomic_DNA"/>
</dbReference>
<proteinExistence type="predicted"/>
<accession>A0AAN5D9J4</accession>
<organism evidence="1 2">
    <name type="scientific">Pristionchus mayeri</name>
    <dbReference type="NCBI Taxonomy" id="1317129"/>
    <lineage>
        <taxon>Eukaryota</taxon>
        <taxon>Metazoa</taxon>
        <taxon>Ecdysozoa</taxon>
        <taxon>Nematoda</taxon>
        <taxon>Chromadorea</taxon>
        <taxon>Rhabditida</taxon>
        <taxon>Rhabditina</taxon>
        <taxon>Diplogasteromorpha</taxon>
        <taxon>Diplogasteroidea</taxon>
        <taxon>Neodiplogasteridae</taxon>
        <taxon>Pristionchus</taxon>
    </lineage>
</organism>
<evidence type="ECO:0000313" key="1">
    <source>
        <dbReference type="EMBL" id="GMR58090.1"/>
    </source>
</evidence>
<sequence length="116" mass="12837">QEEAEGGGVELVLSLHFLDRVQLTESSRERGIPESIDDEFLDLTQLLVCSINCFLLTHWSVRLEFLGPAVVCPVHLVHEGEGFPFGGIRGKTRLDSAAGLAIFSRDLLRCSSRISR</sequence>
<evidence type="ECO:0000313" key="2">
    <source>
        <dbReference type="Proteomes" id="UP001328107"/>
    </source>
</evidence>
<keyword evidence="2" id="KW-1185">Reference proteome</keyword>
<protein>
    <submittedName>
        <fullName evidence="1">Uncharacterized protein</fullName>
    </submittedName>
</protein>
<feature type="non-terminal residue" evidence="1">
    <location>
        <position position="1"/>
    </location>
</feature>
<gene>
    <name evidence="1" type="ORF">PMAYCL1PPCAC_28285</name>
</gene>
<feature type="non-terminal residue" evidence="1">
    <location>
        <position position="116"/>
    </location>
</feature>
<name>A0AAN5D9J4_9BILA</name>
<dbReference type="Proteomes" id="UP001328107">
    <property type="component" value="Unassembled WGS sequence"/>
</dbReference>
<reference evidence="2" key="1">
    <citation type="submission" date="2022-10" db="EMBL/GenBank/DDBJ databases">
        <title>Genome assembly of Pristionchus species.</title>
        <authorList>
            <person name="Yoshida K."/>
            <person name="Sommer R.J."/>
        </authorList>
    </citation>
    <scope>NUCLEOTIDE SEQUENCE [LARGE SCALE GENOMIC DNA]</scope>
    <source>
        <strain evidence="2">RS5460</strain>
    </source>
</reference>